<dbReference type="GO" id="GO:0045892">
    <property type="term" value="P:negative regulation of DNA-templated transcription"/>
    <property type="evidence" value="ECO:0007669"/>
    <property type="project" value="TreeGrafter"/>
</dbReference>
<feature type="compositionally biased region" description="Basic and acidic residues" evidence="1">
    <location>
        <begin position="537"/>
        <end position="553"/>
    </location>
</feature>
<feature type="compositionally biased region" description="Polar residues" evidence="1">
    <location>
        <begin position="188"/>
        <end position="202"/>
    </location>
</feature>
<feature type="compositionally biased region" description="Polar residues" evidence="1">
    <location>
        <begin position="888"/>
        <end position="908"/>
    </location>
</feature>
<dbReference type="Pfam" id="PF01426">
    <property type="entry name" value="BAH"/>
    <property type="match status" value="1"/>
</dbReference>
<comment type="caution">
    <text evidence="3">The sequence shown here is derived from an EMBL/GenBank/DDBJ whole genome shotgun (WGS) entry which is preliminary data.</text>
</comment>
<dbReference type="GO" id="GO:0031507">
    <property type="term" value="P:heterochromatin formation"/>
    <property type="evidence" value="ECO:0007669"/>
    <property type="project" value="TreeGrafter"/>
</dbReference>
<dbReference type="InterPro" id="IPR043151">
    <property type="entry name" value="BAH_sf"/>
</dbReference>
<feature type="compositionally biased region" description="Basic and acidic residues" evidence="1">
    <location>
        <begin position="501"/>
        <end position="528"/>
    </location>
</feature>
<feature type="compositionally biased region" description="Basic residues" evidence="1">
    <location>
        <begin position="294"/>
        <end position="305"/>
    </location>
</feature>
<protein>
    <submittedName>
        <fullName evidence="3">DgyrCDS8463</fullName>
    </submittedName>
</protein>
<evidence type="ECO:0000313" key="3">
    <source>
        <dbReference type="EMBL" id="CAD5119878.1"/>
    </source>
</evidence>
<dbReference type="PROSITE" id="PS51038">
    <property type="entry name" value="BAH"/>
    <property type="match status" value="1"/>
</dbReference>
<evidence type="ECO:0000313" key="4">
    <source>
        <dbReference type="Proteomes" id="UP000549394"/>
    </source>
</evidence>
<evidence type="ECO:0000259" key="2">
    <source>
        <dbReference type="PROSITE" id="PS51038"/>
    </source>
</evidence>
<dbReference type="GO" id="GO:0003682">
    <property type="term" value="F:chromatin binding"/>
    <property type="evidence" value="ECO:0007669"/>
    <property type="project" value="InterPro"/>
</dbReference>
<evidence type="ECO:0000256" key="1">
    <source>
        <dbReference type="SAM" id="MobiDB-lite"/>
    </source>
</evidence>
<feature type="region of interest" description="Disordered" evidence="1">
    <location>
        <begin position="801"/>
        <end position="908"/>
    </location>
</feature>
<sequence length="1093" mass="120980">METKPRRGTFALPNFLVSNSYANIRRIERRVSSSYIMDKNSSMDSPKNNVKRQSSQLYYGTKITIPEKSWNSEETAVRFIKRSALPRPPEPKAIQKGTSCVLPAPVSPRRKSVSFLIDEEQPTVPISKASKQRGSLPDGSQDFNKVMAEIEKEENATNVLVKKRAPIGEKNGTHLANDRHPNNMAAGSASSTVKSKNNQTKNKLTRQKSTPTTPSPKKHTTSRRRRYEKQPTYNENEVSLIIPGVHKGVKVDWNKGGRRKITRATPVKRAQNRSKSNSPERKRKKKGDDEPQRKEKRASPKKKEKLKPSATLPKTRRRVTNSPDLKQKNKTNSKTKSKKDNEKTPPLKTSPAKTSSAKTSPKKTSPAKTSPVKISKKASPAKTSPAKTPPVNSSSKKPPSKKKKSVSPKSKPKVNLRSPHVRRTACLNAGAILSAIYEPIRPKSNASSVDSSLTGKKEPEVQKAKRGRPKDDTTKTNKKKSKKKDTDEELQFMNSVQKTESSVKDGNDSEKKMSLKSRKDSKDKTIEKSKKKSPARKQKDEDEGQKEVTEVTKKEKKVRKRKQAAENVVIDGPTAKRMASLNATAILQAAYSEETPTDSSKGKKKGKVSQSEKSSKSSSSPDQARASLTTSCTAVMVVSTRPSASVQPRQQAPPQPIVPFVPTPLGPSSRLQRPPVHAFSFASNSQCFTAPSVAAQASDNRPTFSLFNVPVHGAPVYDQISPCPQLRQRLYVQQQQQCWPQPLPFIRHDIKTNTNLACAFRPIAPQRHMVQRLGSAVQPHSHLVVGNILPTPHSVATPIQLQPRISPKPPSPVKQTPNAPTSASKPSSKSSSGSGKSTKRKRQSGSNDGSTPKRRPPEDNGSKKQCKWQWIGEPSMKMIPSHHAPLPTKSSNGTSSCGASPNSPHNSPMQLVKRKCYVAIQHKDGDIVRIRDCVLVKANRRKASAPFIAKVAALWEDENSREMMMSILWYYRPEQTEASHIPSHHKSEVFASRHADIANVQTIDDICHVLTKAQFCRFKKEQERLRAHLPLSMPVVPPGETCVKMPDANASPDTVFLCYRVYDVRAKRILKHPPRVAVDSNGTPPSSSSGEEK</sequence>
<feature type="region of interest" description="Disordered" evidence="1">
    <location>
        <begin position="250"/>
        <end position="424"/>
    </location>
</feature>
<feature type="region of interest" description="Disordered" evidence="1">
    <location>
        <begin position="591"/>
        <end position="627"/>
    </location>
</feature>
<dbReference type="PANTHER" id="PTHR46576">
    <property type="entry name" value="BROMO ADJACENT HOMOLOGY DOMAIN-CONTAINING 1 PROTEIN"/>
    <property type="match status" value="1"/>
</dbReference>
<accession>A0A7I8VVR2</accession>
<feature type="compositionally biased region" description="Low complexity" evidence="1">
    <location>
        <begin position="819"/>
        <end position="836"/>
    </location>
</feature>
<feature type="domain" description="BAH" evidence="2">
    <location>
        <begin position="926"/>
        <end position="1073"/>
    </location>
</feature>
<feature type="compositionally biased region" description="Basic and acidic residues" evidence="1">
    <location>
        <begin position="455"/>
        <end position="475"/>
    </location>
</feature>
<feature type="region of interest" description="Disordered" evidence="1">
    <location>
        <begin position="161"/>
        <end position="235"/>
    </location>
</feature>
<dbReference type="EMBL" id="CAJFCJ010000011">
    <property type="protein sequence ID" value="CAD5119878.1"/>
    <property type="molecule type" value="Genomic_DNA"/>
</dbReference>
<feature type="compositionally biased region" description="Low complexity" evidence="1">
    <location>
        <begin position="608"/>
        <end position="620"/>
    </location>
</feature>
<dbReference type="PANTHER" id="PTHR46576:SF1">
    <property type="entry name" value="BROMO ADJACENT HOMOLOGY DOMAIN-CONTAINING 1 PROTEIN"/>
    <property type="match status" value="1"/>
</dbReference>
<proteinExistence type="predicted"/>
<dbReference type="Gene3D" id="2.30.30.490">
    <property type="match status" value="1"/>
</dbReference>
<name>A0A7I8VVR2_9ANNE</name>
<feature type="compositionally biased region" description="Basic residues" evidence="1">
    <location>
        <begin position="328"/>
        <end position="337"/>
    </location>
</feature>
<dbReference type="InterPro" id="IPR001025">
    <property type="entry name" value="BAH_dom"/>
</dbReference>
<dbReference type="Proteomes" id="UP000549394">
    <property type="component" value="Unassembled WGS sequence"/>
</dbReference>
<feature type="compositionally biased region" description="Polar residues" evidence="1">
    <location>
        <begin position="444"/>
        <end position="454"/>
    </location>
</feature>
<dbReference type="AlphaFoldDB" id="A0A7I8VVR2"/>
<feature type="compositionally biased region" description="Basic residues" evidence="1">
    <location>
        <begin position="398"/>
        <end position="423"/>
    </location>
</feature>
<organism evidence="3 4">
    <name type="scientific">Dimorphilus gyrociliatus</name>
    <dbReference type="NCBI Taxonomy" id="2664684"/>
    <lineage>
        <taxon>Eukaryota</taxon>
        <taxon>Metazoa</taxon>
        <taxon>Spiralia</taxon>
        <taxon>Lophotrochozoa</taxon>
        <taxon>Annelida</taxon>
        <taxon>Polychaeta</taxon>
        <taxon>Polychaeta incertae sedis</taxon>
        <taxon>Dinophilidae</taxon>
        <taxon>Dimorphilus</taxon>
    </lineage>
</organism>
<dbReference type="InterPro" id="IPR053032">
    <property type="entry name" value="BAH_domain-containing"/>
</dbReference>
<dbReference type="GO" id="GO:0005677">
    <property type="term" value="C:chromatin silencing complex"/>
    <property type="evidence" value="ECO:0007669"/>
    <property type="project" value="TreeGrafter"/>
</dbReference>
<feature type="compositionally biased region" description="Basic residues" evidence="1">
    <location>
        <begin position="216"/>
        <end position="227"/>
    </location>
</feature>
<dbReference type="SMART" id="SM00439">
    <property type="entry name" value="BAH"/>
    <property type="match status" value="1"/>
</dbReference>
<dbReference type="OrthoDB" id="1922186at2759"/>
<feature type="region of interest" description="Disordered" evidence="1">
    <location>
        <begin position="437"/>
        <end position="577"/>
    </location>
</feature>
<gene>
    <name evidence="3" type="ORF">DGYR_LOCUS8057</name>
</gene>
<dbReference type="GO" id="GO:0000976">
    <property type="term" value="F:transcription cis-regulatory region binding"/>
    <property type="evidence" value="ECO:0007669"/>
    <property type="project" value="TreeGrafter"/>
</dbReference>
<reference evidence="3 4" key="1">
    <citation type="submission" date="2020-08" db="EMBL/GenBank/DDBJ databases">
        <authorList>
            <person name="Hejnol A."/>
        </authorList>
    </citation>
    <scope>NUCLEOTIDE SEQUENCE [LARGE SCALE GENOMIC DNA]</scope>
</reference>
<keyword evidence="4" id="KW-1185">Reference proteome</keyword>
<feature type="compositionally biased region" description="Low complexity" evidence="1">
    <location>
        <begin position="349"/>
        <end position="397"/>
    </location>
</feature>